<proteinExistence type="predicted"/>
<evidence type="ECO:0008006" key="4">
    <source>
        <dbReference type="Google" id="ProtNLM"/>
    </source>
</evidence>
<organism evidence="2 3">
    <name type="scientific">Heyndrickxia shackletonii</name>
    <dbReference type="NCBI Taxonomy" id="157838"/>
    <lineage>
        <taxon>Bacteria</taxon>
        <taxon>Bacillati</taxon>
        <taxon>Bacillota</taxon>
        <taxon>Bacilli</taxon>
        <taxon>Bacillales</taxon>
        <taxon>Bacillaceae</taxon>
        <taxon>Heyndrickxia</taxon>
    </lineage>
</organism>
<dbReference type="RefSeq" id="WP_055741758.1">
    <property type="nucleotide sequence ID" value="NZ_JAAIWL010000023.1"/>
</dbReference>
<evidence type="ECO:0000256" key="1">
    <source>
        <dbReference type="SAM" id="Phobius"/>
    </source>
</evidence>
<dbReference type="Proteomes" id="UP000051888">
    <property type="component" value="Unassembled WGS sequence"/>
</dbReference>
<protein>
    <recommendedName>
        <fullName evidence="4">Group-specific protein</fullName>
    </recommendedName>
</protein>
<dbReference type="EMBL" id="LJJC01000006">
    <property type="protein sequence ID" value="KQL51451.1"/>
    <property type="molecule type" value="Genomic_DNA"/>
</dbReference>
<accession>A0A0Q3WTE5</accession>
<keyword evidence="3" id="KW-1185">Reference proteome</keyword>
<keyword evidence="1" id="KW-0472">Membrane</keyword>
<reference evidence="2 3" key="1">
    <citation type="submission" date="2015-09" db="EMBL/GenBank/DDBJ databases">
        <title>Genome sequencing project for genomic taxonomy and phylogenomics of Bacillus-like bacteria.</title>
        <authorList>
            <person name="Liu B."/>
            <person name="Wang J."/>
            <person name="Zhu Y."/>
            <person name="Liu G."/>
            <person name="Chen Q."/>
            <person name="Chen Z."/>
            <person name="Lan J."/>
            <person name="Che J."/>
            <person name="Ge C."/>
            <person name="Shi H."/>
            <person name="Pan Z."/>
            <person name="Liu X."/>
        </authorList>
    </citation>
    <scope>NUCLEOTIDE SEQUENCE [LARGE SCALE GENOMIC DNA]</scope>
    <source>
        <strain evidence="2 3">LMG 18435</strain>
    </source>
</reference>
<keyword evidence="1" id="KW-0812">Transmembrane</keyword>
<gene>
    <name evidence="2" type="ORF">AN964_21025</name>
</gene>
<feature type="transmembrane region" description="Helical" evidence="1">
    <location>
        <begin position="87"/>
        <end position="107"/>
    </location>
</feature>
<name>A0A0Q3WTE5_9BACI</name>
<dbReference type="PATRIC" id="fig|157838.3.peg.4612"/>
<sequence>MNHISYEKWLQYVRGELDSATEKQYDDHLYGCDQCLSIYLEAVEAMEQALPIMSNEDIFTDMVMQRLEGQKKKTITKSPKQSFYQKAIFHYFVAAAMTVILMTSGVFSHLTNAFNDFETNKKKEPSFVMGLMNKSVSLIDKVEKESKEGNK</sequence>
<dbReference type="OrthoDB" id="1955013at2"/>
<comment type="caution">
    <text evidence="2">The sequence shown here is derived from an EMBL/GenBank/DDBJ whole genome shotgun (WGS) entry which is preliminary data.</text>
</comment>
<evidence type="ECO:0000313" key="3">
    <source>
        <dbReference type="Proteomes" id="UP000051888"/>
    </source>
</evidence>
<dbReference type="AlphaFoldDB" id="A0A0Q3WTE5"/>
<keyword evidence="1" id="KW-1133">Transmembrane helix</keyword>
<dbReference type="STRING" id="157838.AN964_21025"/>
<evidence type="ECO:0000313" key="2">
    <source>
        <dbReference type="EMBL" id="KQL51451.1"/>
    </source>
</evidence>